<gene>
    <name evidence="2" type="ORF">UA74_00515</name>
</gene>
<reference evidence="3" key="1">
    <citation type="submission" date="2016-06" db="EMBL/GenBank/DDBJ databases">
        <title>Complete genome sequence of Actinoalloteichus fjordicus DSM 46855 (=ADI127-17), type strain of the new species Actinoalloteichus fjordicus.</title>
        <authorList>
            <person name="Ruckert C."/>
            <person name="Nouioui I."/>
            <person name="Willmese J."/>
            <person name="van Wezel G."/>
            <person name="Klenk H.-P."/>
            <person name="Kalinowski J."/>
            <person name="Zotchev S.B."/>
        </authorList>
    </citation>
    <scope>NUCLEOTIDE SEQUENCE [LARGE SCALE GENOMIC DNA]</scope>
    <source>
        <strain evidence="3">ADI127-7</strain>
    </source>
</reference>
<dbReference type="AlphaFoldDB" id="A0AAC9PPT8"/>
<evidence type="ECO:0000313" key="2">
    <source>
        <dbReference type="EMBL" id="APU12202.1"/>
    </source>
</evidence>
<name>A0AAC9PPT8_9PSEU</name>
<protein>
    <submittedName>
        <fullName evidence="2">Uncharacterized protein</fullName>
    </submittedName>
</protein>
<sequence length="72" mass="7324">MTDIDDLALAAARRRLGTTAVDETVNAALRLAGGLPRPDETQAVVGDVGSEAGRSPGRLAEDVLDPRAGTGP</sequence>
<organism evidence="2 3">
    <name type="scientific">Actinoalloteichus fjordicus</name>
    <dbReference type="NCBI Taxonomy" id="1612552"/>
    <lineage>
        <taxon>Bacteria</taxon>
        <taxon>Bacillati</taxon>
        <taxon>Actinomycetota</taxon>
        <taxon>Actinomycetes</taxon>
        <taxon>Pseudonocardiales</taxon>
        <taxon>Pseudonocardiaceae</taxon>
        <taxon>Actinoalloteichus</taxon>
    </lineage>
</organism>
<feature type="region of interest" description="Disordered" evidence="1">
    <location>
        <begin position="47"/>
        <end position="72"/>
    </location>
</feature>
<evidence type="ECO:0000256" key="1">
    <source>
        <dbReference type="SAM" id="MobiDB-lite"/>
    </source>
</evidence>
<dbReference type="Proteomes" id="UP000185511">
    <property type="component" value="Chromosome"/>
</dbReference>
<dbReference type="RefSeq" id="WP_198042890.1">
    <property type="nucleotide sequence ID" value="NZ_CP016076.1"/>
</dbReference>
<accession>A0AAC9PPT8</accession>
<dbReference type="KEGG" id="acad:UA74_00515"/>
<dbReference type="EMBL" id="CP016076">
    <property type="protein sequence ID" value="APU12202.1"/>
    <property type="molecule type" value="Genomic_DNA"/>
</dbReference>
<proteinExistence type="predicted"/>
<evidence type="ECO:0000313" key="3">
    <source>
        <dbReference type="Proteomes" id="UP000185511"/>
    </source>
</evidence>
<keyword evidence="3" id="KW-1185">Reference proteome</keyword>